<proteinExistence type="predicted"/>
<evidence type="ECO:0000313" key="1">
    <source>
        <dbReference type="EMBL" id="SFR05081.1"/>
    </source>
</evidence>
<dbReference type="STRING" id="39060.SAMN05660706_11152"/>
<dbReference type="OrthoDB" id="5241274at2"/>
<dbReference type="EMBL" id="FOYM01000011">
    <property type="protein sequence ID" value="SFR05081.1"/>
    <property type="molecule type" value="Genomic_DNA"/>
</dbReference>
<dbReference type="Proteomes" id="UP000199584">
    <property type="component" value="Unassembled WGS sequence"/>
</dbReference>
<sequence>MMRIKDIKAMVMGMAGYSRVVFDRLYDIRECTGELVLPEQIRDWAGERFGDPAGVEKQRIIKITNLVTLEGTVFNELRGKRPMMRSEGKRLNDIIDEHRTGCAFCCPGEKTPADVFGRLSGAGAVTAANVAKYDRWHALIIPDEHNPLCFDPGRVADYFALAGRWFRRVLKQAGPEGHGEPQYPFLMWNCLWPAGSSVVHGHLQATVTGGMHYPRVEHLRRAAQGYRERYGAGYFADLYTAHEAAGLTVQTEGAQIFASLTPLKERETWVVLPGAGGLDGLPRLGGAVGRVLECFKTHGTTGFNVAVYLPPPEPVSEDWSDFPLLARVVDRGDALGRTADFGGMELYAASVVAADPFRWAEELRECPVC</sequence>
<organism evidence="1 2">
    <name type="scientific">Desulfoscipio geothermicus DSM 3669</name>
    <dbReference type="NCBI Taxonomy" id="1121426"/>
    <lineage>
        <taxon>Bacteria</taxon>
        <taxon>Bacillati</taxon>
        <taxon>Bacillota</taxon>
        <taxon>Clostridia</taxon>
        <taxon>Eubacteriales</taxon>
        <taxon>Desulfallaceae</taxon>
        <taxon>Desulfoscipio</taxon>
    </lineage>
</organism>
<dbReference type="SUPFAM" id="SSF54197">
    <property type="entry name" value="HIT-like"/>
    <property type="match status" value="1"/>
</dbReference>
<dbReference type="AlphaFoldDB" id="A0A1I6DI76"/>
<protein>
    <recommendedName>
        <fullName evidence="3">Galactose-1-phosphate uridylyltransferase</fullName>
    </recommendedName>
</protein>
<reference evidence="2" key="1">
    <citation type="submission" date="2016-10" db="EMBL/GenBank/DDBJ databases">
        <authorList>
            <person name="Varghese N."/>
            <person name="Submissions S."/>
        </authorList>
    </citation>
    <scope>NUCLEOTIDE SEQUENCE [LARGE SCALE GENOMIC DNA]</scope>
    <source>
        <strain evidence="2">DSM 3669</strain>
    </source>
</reference>
<evidence type="ECO:0000313" key="2">
    <source>
        <dbReference type="Proteomes" id="UP000199584"/>
    </source>
</evidence>
<dbReference type="InterPro" id="IPR036265">
    <property type="entry name" value="HIT-like_sf"/>
</dbReference>
<name>A0A1I6DI76_9FIRM</name>
<accession>A0A1I6DI76</accession>
<keyword evidence="2" id="KW-1185">Reference proteome</keyword>
<evidence type="ECO:0008006" key="3">
    <source>
        <dbReference type="Google" id="ProtNLM"/>
    </source>
</evidence>
<gene>
    <name evidence="1" type="ORF">SAMN05660706_11152</name>
</gene>
<dbReference type="RefSeq" id="WP_092482987.1">
    <property type="nucleotide sequence ID" value="NZ_FOYM01000011.1"/>
</dbReference>